<organism evidence="2 3">
    <name type="scientific">Pontibacter toksunensis</name>
    <dbReference type="NCBI Taxonomy" id="1332631"/>
    <lineage>
        <taxon>Bacteria</taxon>
        <taxon>Pseudomonadati</taxon>
        <taxon>Bacteroidota</taxon>
        <taxon>Cytophagia</taxon>
        <taxon>Cytophagales</taxon>
        <taxon>Hymenobacteraceae</taxon>
        <taxon>Pontibacter</taxon>
    </lineage>
</organism>
<dbReference type="Gene3D" id="3.60.15.10">
    <property type="entry name" value="Ribonuclease Z/Hydroxyacylglutathione hydrolase-like"/>
    <property type="match status" value="1"/>
</dbReference>
<dbReference type="RefSeq" id="WP_377486130.1">
    <property type="nucleotide sequence ID" value="NZ_JBHUOX010000011.1"/>
</dbReference>
<evidence type="ECO:0000313" key="3">
    <source>
        <dbReference type="Proteomes" id="UP001597641"/>
    </source>
</evidence>
<dbReference type="InterPro" id="IPR036866">
    <property type="entry name" value="RibonucZ/Hydroxyglut_hydro"/>
</dbReference>
<reference evidence="3" key="1">
    <citation type="journal article" date="2019" name="Int. J. Syst. Evol. Microbiol.">
        <title>The Global Catalogue of Microorganisms (GCM) 10K type strain sequencing project: providing services to taxonomists for standard genome sequencing and annotation.</title>
        <authorList>
            <consortium name="The Broad Institute Genomics Platform"/>
            <consortium name="The Broad Institute Genome Sequencing Center for Infectious Disease"/>
            <person name="Wu L."/>
            <person name="Ma J."/>
        </authorList>
    </citation>
    <scope>NUCLEOTIDE SEQUENCE [LARGE SCALE GENOMIC DNA]</scope>
    <source>
        <strain evidence="3">KCTC 23984</strain>
    </source>
</reference>
<dbReference type="Proteomes" id="UP001597641">
    <property type="component" value="Unassembled WGS sequence"/>
</dbReference>
<evidence type="ECO:0000313" key="2">
    <source>
        <dbReference type="EMBL" id="MFD3001728.1"/>
    </source>
</evidence>
<keyword evidence="3" id="KW-1185">Reference proteome</keyword>
<dbReference type="PANTHER" id="PTHR15032:SF4">
    <property type="entry name" value="N-ACYL-PHOSPHATIDYLETHANOLAMINE-HYDROLYZING PHOSPHOLIPASE D"/>
    <property type="match status" value="1"/>
</dbReference>
<dbReference type="Pfam" id="PF12706">
    <property type="entry name" value="Lactamase_B_2"/>
    <property type="match status" value="1"/>
</dbReference>
<evidence type="ECO:0000259" key="1">
    <source>
        <dbReference type="Pfam" id="PF12706"/>
    </source>
</evidence>
<feature type="domain" description="Metallo-beta-lactamase" evidence="1">
    <location>
        <begin position="87"/>
        <end position="283"/>
    </location>
</feature>
<dbReference type="PANTHER" id="PTHR15032">
    <property type="entry name" value="N-ACYL-PHOSPHATIDYLETHANOLAMINE-HYDROLYZING PHOSPHOLIPASE D"/>
    <property type="match status" value="1"/>
</dbReference>
<name>A0ABW6C098_9BACT</name>
<dbReference type="SUPFAM" id="SSF56281">
    <property type="entry name" value="Metallo-hydrolase/oxidoreductase"/>
    <property type="match status" value="1"/>
</dbReference>
<comment type="caution">
    <text evidence="2">The sequence shown here is derived from an EMBL/GenBank/DDBJ whole genome shotgun (WGS) entry which is preliminary data.</text>
</comment>
<protein>
    <submittedName>
        <fullName evidence="2">MBL fold metallo-hydrolase</fullName>
    </submittedName>
</protein>
<accession>A0ABW6C098</accession>
<dbReference type="InterPro" id="IPR024884">
    <property type="entry name" value="NAPE-PLD"/>
</dbReference>
<sequence>MRRPQQAAASRFEDGKFLNSAVTKVLQKENMLDTMLRYAKRSKNAGKPSFEVPVHYLSAADFEREQSEQMRVNWLGHASLVLELGKRRYLIDPVLSDRASPVPFAGPKRIHPAPVKVADIHAIDAVIISHDHYDHLDYPTIHALRDKVPLFYVPLKVKKRLVEWGVPALNIVELDWWQQVQDGDNLLVATPARHFSGRWLFDRDSTLWVSWCIVGKKESVFYSGDSGPMAEFTDIGAAYGPFDLTIMPIGAYDINWADIHTNSEEAVQAHQQVQGNRLLPVHWGTFDLAIHPWGEPIERLHKAAALQGVPIRVPEVGQWVDNIQSFTSRVWWKR</sequence>
<gene>
    <name evidence="2" type="ORF">ACFS7Z_15250</name>
</gene>
<dbReference type="PIRSF" id="PIRSF038896">
    <property type="entry name" value="NAPE-PLD"/>
    <property type="match status" value="1"/>
</dbReference>
<dbReference type="EMBL" id="JBHUOX010000011">
    <property type="protein sequence ID" value="MFD3001728.1"/>
    <property type="molecule type" value="Genomic_DNA"/>
</dbReference>
<proteinExistence type="predicted"/>
<dbReference type="InterPro" id="IPR001279">
    <property type="entry name" value="Metallo-B-lactamas"/>
</dbReference>